<reference evidence="2 3" key="1">
    <citation type="submission" date="2024-08" db="EMBL/GenBank/DDBJ databases">
        <authorList>
            <person name="Ishaq N."/>
        </authorList>
    </citation>
    <scope>NUCLEOTIDE SEQUENCE [LARGE SCALE GENOMIC DNA]</scope>
    <source>
        <strain evidence="2 3">DSM 18651</strain>
    </source>
</reference>
<accession>A0ABV4P3V0</accession>
<dbReference type="EMBL" id="JBGMEK010000067">
    <property type="protein sequence ID" value="MFA0813041.1"/>
    <property type="molecule type" value="Genomic_DNA"/>
</dbReference>
<comment type="caution">
    <text evidence="2">The sequence shown here is derived from an EMBL/GenBank/DDBJ whole genome shotgun (WGS) entry which is preliminary data.</text>
</comment>
<keyword evidence="3" id="KW-1185">Reference proteome</keyword>
<feature type="chain" id="PRO_5046515261" description="DUF2147 domain-containing protein" evidence="1">
    <location>
        <begin position="19"/>
        <end position="133"/>
    </location>
</feature>
<evidence type="ECO:0000313" key="2">
    <source>
        <dbReference type="EMBL" id="MFA0813041.1"/>
    </source>
</evidence>
<dbReference type="RefSeq" id="WP_371840785.1">
    <property type="nucleotide sequence ID" value="NZ_JBGMEK010000067.1"/>
</dbReference>
<sequence>MKSFAVFFVIISFFYVDASFASMPQKYIGTWKVTLKDQSGFPWWNQIKYPVKISISYDQAKMIDQFGYECSITKSLYDSELDVFVFSHCGIGRKSDRAFEVFQMATVDSEGRLQGEVRSYKTIFKWVGVRVKD</sequence>
<proteinExistence type="predicted"/>
<protein>
    <recommendedName>
        <fullName evidence="4">DUF2147 domain-containing protein</fullName>
    </recommendedName>
</protein>
<keyword evidence="1" id="KW-0732">Signal</keyword>
<organism evidence="2 3">
    <name type="scientific">Microbulbifer epialgicus</name>
    <dbReference type="NCBI Taxonomy" id="393907"/>
    <lineage>
        <taxon>Bacteria</taxon>
        <taxon>Pseudomonadati</taxon>
        <taxon>Pseudomonadota</taxon>
        <taxon>Gammaproteobacteria</taxon>
        <taxon>Cellvibrionales</taxon>
        <taxon>Microbulbiferaceae</taxon>
        <taxon>Microbulbifer</taxon>
    </lineage>
</organism>
<evidence type="ECO:0000313" key="3">
    <source>
        <dbReference type="Proteomes" id="UP001569428"/>
    </source>
</evidence>
<name>A0ABV4P3V0_9GAMM</name>
<feature type="signal peptide" evidence="1">
    <location>
        <begin position="1"/>
        <end position="18"/>
    </location>
</feature>
<dbReference type="Proteomes" id="UP001569428">
    <property type="component" value="Unassembled WGS sequence"/>
</dbReference>
<gene>
    <name evidence="2" type="ORF">ACCI49_19225</name>
</gene>
<evidence type="ECO:0000256" key="1">
    <source>
        <dbReference type="SAM" id="SignalP"/>
    </source>
</evidence>
<evidence type="ECO:0008006" key="4">
    <source>
        <dbReference type="Google" id="ProtNLM"/>
    </source>
</evidence>